<dbReference type="Proteomes" id="UP000586093">
    <property type="component" value="Unassembled WGS sequence"/>
</dbReference>
<sequence length="135" mass="13464">MSLHPSPLPHLPARTRAVLLGALLAGSLAWAMRSLLVEPPAMAAACAASPWAPGPCLLRALAVEALLQQRIGWLALGLALLGLRWPRLQAPAAACAAGGLLLYAADPSAPALLLALLASLGGSSSGQPSASSPAA</sequence>
<protein>
    <submittedName>
        <fullName evidence="1">Uncharacterized protein</fullName>
    </submittedName>
</protein>
<gene>
    <name evidence="1" type="ORF">H4F90_02005</name>
</gene>
<comment type="caution">
    <text evidence="1">The sequence shown here is derived from an EMBL/GenBank/DDBJ whole genome shotgun (WGS) entry which is preliminary data.</text>
</comment>
<proteinExistence type="predicted"/>
<keyword evidence="2" id="KW-1185">Reference proteome</keyword>
<evidence type="ECO:0000313" key="2">
    <source>
        <dbReference type="Proteomes" id="UP000586093"/>
    </source>
</evidence>
<name>A0A839HFS1_9BURK</name>
<dbReference type="AlphaFoldDB" id="A0A839HFS1"/>
<accession>A0A839HFS1</accession>
<organism evidence="1 2">
    <name type="scientific">Aquariibacter albus</name>
    <dbReference type="NCBI Taxonomy" id="2759899"/>
    <lineage>
        <taxon>Bacteria</taxon>
        <taxon>Pseudomonadati</taxon>
        <taxon>Pseudomonadota</taxon>
        <taxon>Betaproteobacteria</taxon>
        <taxon>Burkholderiales</taxon>
        <taxon>Sphaerotilaceae</taxon>
        <taxon>Aquariibacter</taxon>
    </lineage>
</organism>
<reference evidence="1 2" key="1">
    <citation type="submission" date="2020-08" db="EMBL/GenBank/DDBJ databases">
        <title>Aquariorum lacteus gen. nov., sp. nov., a new member of the family Comamonadaceae, isolated from freshwater aquarium.</title>
        <authorList>
            <person name="Chun S.-J."/>
        </authorList>
    </citation>
    <scope>NUCLEOTIDE SEQUENCE [LARGE SCALE GENOMIC DNA]</scope>
    <source>
        <strain evidence="1 2">SJAQ100</strain>
    </source>
</reference>
<evidence type="ECO:0000313" key="1">
    <source>
        <dbReference type="EMBL" id="MBB1160755.1"/>
    </source>
</evidence>
<dbReference type="EMBL" id="JACIVI010000001">
    <property type="protein sequence ID" value="MBB1160755.1"/>
    <property type="molecule type" value="Genomic_DNA"/>
</dbReference>
<dbReference type="RefSeq" id="WP_182660995.1">
    <property type="nucleotide sequence ID" value="NZ_JACIVI010000001.1"/>
</dbReference>